<dbReference type="InterPro" id="IPR027417">
    <property type="entry name" value="P-loop_NTPase"/>
</dbReference>
<reference evidence="4" key="1">
    <citation type="submission" date="2019-08" db="EMBL/GenBank/DDBJ databases">
        <authorList>
            <person name="Kucharzyk K."/>
            <person name="Murdoch R.W."/>
            <person name="Higgins S."/>
            <person name="Loffler F."/>
        </authorList>
    </citation>
    <scope>NUCLEOTIDE SEQUENCE</scope>
</reference>
<evidence type="ECO:0000259" key="2">
    <source>
        <dbReference type="Pfam" id="PF13173"/>
    </source>
</evidence>
<keyword evidence="1" id="KW-0812">Transmembrane</keyword>
<organism evidence="4">
    <name type="scientific">bioreactor metagenome</name>
    <dbReference type="NCBI Taxonomy" id="1076179"/>
    <lineage>
        <taxon>unclassified sequences</taxon>
        <taxon>metagenomes</taxon>
        <taxon>ecological metagenomes</taxon>
    </lineage>
</organism>
<feature type="transmembrane region" description="Helical" evidence="1">
    <location>
        <begin position="239"/>
        <end position="261"/>
    </location>
</feature>
<name>A0A644XHE7_9ZZZZ</name>
<sequence>MIEIINSIRKYNYWGGNSVDLGYRRMFYTEKIGQYIGNKLVKVLVGQRRAGKSYILRQLASQLIVQGVKSENILYINKEYMEYITLRSAMELEELYKAYRQELKPQGKVYLFIDEIQYIDQWERFVNSHSQDLAEPCELFISGSNSNLLSGELATLLSGRYVEFEVFPFSYTEYCGITEQEIGSQSYKRYLQSGALPELFNLPNDEMKQNYVSSIKDTVMLRDIVGRYKVKDVKLLDDLFVYLVNSAASIVSVTNIINFFASKKRKTNYETLSTYITYLENSFLVHRVERYNIKGKDTISGNCKFYLNDLSYRNYLYSGYGYGFGYLLENAVYLSLRRAGYQVYVGSIKDAEVDFVAIKGDKKLYLQVTLQLTEEQTVEREYRSLKLIDDNFDKYVVSMDDYKIPTNEGIEHISAWNLDNIILSQNERNN</sequence>
<keyword evidence="1" id="KW-1133">Transmembrane helix</keyword>
<feature type="domain" description="DUF4143" evidence="3">
    <location>
        <begin position="222"/>
        <end position="365"/>
    </location>
</feature>
<dbReference type="InterPro" id="IPR041682">
    <property type="entry name" value="AAA_14"/>
</dbReference>
<evidence type="ECO:0000259" key="3">
    <source>
        <dbReference type="Pfam" id="PF13635"/>
    </source>
</evidence>
<accession>A0A644XHE7</accession>
<gene>
    <name evidence="4" type="ORF">SDC9_61567</name>
</gene>
<evidence type="ECO:0008006" key="5">
    <source>
        <dbReference type="Google" id="ProtNLM"/>
    </source>
</evidence>
<evidence type="ECO:0000313" key="4">
    <source>
        <dbReference type="EMBL" id="MPM15201.1"/>
    </source>
</evidence>
<evidence type="ECO:0000256" key="1">
    <source>
        <dbReference type="SAM" id="Phobius"/>
    </source>
</evidence>
<dbReference type="PANTHER" id="PTHR33295">
    <property type="entry name" value="ATPASE"/>
    <property type="match status" value="1"/>
</dbReference>
<dbReference type="Pfam" id="PF13635">
    <property type="entry name" value="DUF4143"/>
    <property type="match status" value="1"/>
</dbReference>
<feature type="domain" description="AAA" evidence="2">
    <location>
        <begin position="40"/>
        <end position="175"/>
    </location>
</feature>
<dbReference type="AlphaFoldDB" id="A0A644XHE7"/>
<comment type="caution">
    <text evidence="4">The sequence shown here is derived from an EMBL/GenBank/DDBJ whole genome shotgun (WGS) entry which is preliminary data.</text>
</comment>
<protein>
    <recommendedName>
        <fullName evidence="5">AAA domain-containing protein</fullName>
    </recommendedName>
</protein>
<dbReference type="SUPFAM" id="SSF52540">
    <property type="entry name" value="P-loop containing nucleoside triphosphate hydrolases"/>
    <property type="match status" value="1"/>
</dbReference>
<keyword evidence="1" id="KW-0472">Membrane</keyword>
<dbReference type="EMBL" id="VSSQ01002403">
    <property type="protein sequence ID" value="MPM15201.1"/>
    <property type="molecule type" value="Genomic_DNA"/>
</dbReference>
<dbReference type="InterPro" id="IPR025420">
    <property type="entry name" value="DUF4143"/>
</dbReference>
<proteinExistence type="predicted"/>
<dbReference type="PANTHER" id="PTHR33295:SF20">
    <property type="entry name" value="ATPASE"/>
    <property type="match status" value="1"/>
</dbReference>
<dbReference type="Pfam" id="PF13173">
    <property type="entry name" value="AAA_14"/>
    <property type="match status" value="1"/>
</dbReference>